<proteinExistence type="predicted"/>
<protein>
    <submittedName>
        <fullName evidence="4">TonB-dependent receptor</fullName>
    </submittedName>
</protein>
<dbReference type="Pfam" id="PF25183">
    <property type="entry name" value="OMP_b-brl_4"/>
    <property type="match status" value="2"/>
</dbReference>
<feature type="domain" description="TonB-dependent transporter Oar-like beta-barrel" evidence="3">
    <location>
        <begin position="603"/>
        <end position="899"/>
    </location>
</feature>
<feature type="domain" description="TonB-dependent transporter Oar-like beta-barrel" evidence="3">
    <location>
        <begin position="335"/>
        <end position="594"/>
    </location>
</feature>
<keyword evidence="5" id="KW-1185">Reference proteome</keyword>
<feature type="signal peptide" evidence="1">
    <location>
        <begin position="1"/>
        <end position="23"/>
    </location>
</feature>
<keyword evidence="4" id="KW-0675">Receptor</keyword>
<comment type="caution">
    <text evidence="4">The sequence shown here is derived from an EMBL/GenBank/DDBJ whole genome shotgun (WGS) entry which is preliminary data.</text>
</comment>
<dbReference type="Proteomes" id="UP000698028">
    <property type="component" value="Unassembled WGS sequence"/>
</dbReference>
<dbReference type="InterPro" id="IPR039426">
    <property type="entry name" value="TonB-dep_rcpt-like"/>
</dbReference>
<feature type="chain" id="PRO_5046818530" evidence="1">
    <location>
        <begin position="24"/>
        <end position="1043"/>
    </location>
</feature>
<name>A0ABS6V3P6_9SPHN</name>
<gene>
    <name evidence="4" type="ORF">KTQ36_02575</name>
</gene>
<dbReference type="Pfam" id="PF07715">
    <property type="entry name" value="Plug"/>
    <property type="match status" value="1"/>
</dbReference>
<dbReference type="EMBL" id="JAHVAH010000001">
    <property type="protein sequence ID" value="MBW0144180.1"/>
    <property type="molecule type" value="Genomic_DNA"/>
</dbReference>
<dbReference type="PANTHER" id="PTHR30069">
    <property type="entry name" value="TONB-DEPENDENT OUTER MEMBRANE RECEPTOR"/>
    <property type="match status" value="1"/>
</dbReference>
<dbReference type="RefSeq" id="WP_218632199.1">
    <property type="nucleotide sequence ID" value="NZ_JAHVAH010000001.1"/>
</dbReference>
<organism evidence="4 5">
    <name type="scientific">Sphingomicrobium clamense</name>
    <dbReference type="NCBI Taxonomy" id="2851013"/>
    <lineage>
        <taxon>Bacteria</taxon>
        <taxon>Pseudomonadati</taxon>
        <taxon>Pseudomonadota</taxon>
        <taxon>Alphaproteobacteria</taxon>
        <taxon>Sphingomonadales</taxon>
        <taxon>Sphingomonadaceae</taxon>
        <taxon>Sphingomicrobium</taxon>
    </lineage>
</organism>
<dbReference type="InterPro" id="IPR012910">
    <property type="entry name" value="Plug_dom"/>
</dbReference>
<evidence type="ECO:0000256" key="1">
    <source>
        <dbReference type="SAM" id="SignalP"/>
    </source>
</evidence>
<evidence type="ECO:0000313" key="5">
    <source>
        <dbReference type="Proteomes" id="UP000698028"/>
    </source>
</evidence>
<sequence length="1043" mass="112819">MKKATLRATASAFALLGSGVAAATMVAAPAAAQDYTSAALSGTVQDEGGNAISGATVQLVSLDLGFTRTATTGANGGFRYSAVPAGNYDLVVSNETGEVYRAEGLRLLASQNANVDVVIPGGLATEEAIVVQGSSLLNDFEGTTLGLNVDVEELVKTVPIGRDLTSVVLLAPGTTQGDSAFGNLASIGGSSVAENAYYLNGLNITNFDNYLGSARVPFDMYRSVEVKSGGYPAEFGRATGGIVNAVTKSGSNDFFGALHLNWAPDWLRSNGRDLITCDSDGTCENSTNRDEDRADSYSAILEAGGPVIRDHLFLYGLVEFREVDTLTVAPRSGSATQQIQDDPFWGLKVDAIPFDGHQLEFTIFDTRRKTEVKSYDYSETNGMGVVGGQIAESEANFGGVNYVAKYTGNLTDFLTISGAYGKMRDRFDNRGIGASATNPWYRNLSGGTFFDVPFGGYYTEQRTATTSAPYNTEREFYRADVDLFFNAFGDHHIRAGWDREINTLTRSSVRTGGDFLLAAGFMTQAAYDAGSGGAGIALVGRAPNASGNPLVELNYFNSGGAFDSTNTAFYIQDEWDITDRLTLNLGLRNDKFEVERADGEILTSLDDNWAPRLGFTYDLWPEQNGKLYGFYGTYFLPVASNTAFRMAGSEFFFRERFEVLGIDSNGLPILGDQVTDLSSYQSTCPFALSTVSSGQNCSVTGNGSVPPTDALIASNLEATKETEWLVGYEHDFGDFQVGISYINRRLDRTAEDSAIDLAVLNYCDEQGIVGCESIWTGFHQYTIWNPGGTMTVVLDGDALCDTDPRACAEVTFTADELGYPAAVRKYDAVELTARRPWDGNWSLSGSYTWSKSRGNTEGLVQSDFGQDDAGITQDFDQPGFTDFSYGNLPNDRRHRFKLFGAARVIDELIVGANLSLESPRPLSCFGFHPTDVFGNLYGAASHYCGLQPAPRGEGSETDWLFNADMSLRYGIDMGDDRQVTLRADIFNIFNSQNVTSRNEFGDLDIDTQNAAGEPTAVIPNPNYDNVTSYQAPRAVRLGLDITF</sequence>
<dbReference type="Pfam" id="PF13620">
    <property type="entry name" value="CarboxypepD_reg"/>
    <property type="match status" value="1"/>
</dbReference>
<evidence type="ECO:0000313" key="4">
    <source>
        <dbReference type="EMBL" id="MBW0144180.1"/>
    </source>
</evidence>
<accession>A0ABS6V3P6</accession>
<feature type="domain" description="TonB-dependent receptor plug" evidence="2">
    <location>
        <begin position="161"/>
        <end position="241"/>
    </location>
</feature>
<dbReference type="InterPro" id="IPR057601">
    <property type="entry name" value="Oar-like_b-barrel"/>
</dbReference>
<evidence type="ECO:0000259" key="3">
    <source>
        <dbReference type="Pfam" id="PF25183"/>
    </source>
</evidence>
<dbReference type="PANTHER" id="PTHR30069:SF46">
    <property type="entry name" value="OAR PROTEIN"/>
    <property type="match status" value="1"/>
</dbReference>
<reference evidence="4 5" key="1">
    <citation type="submission" date="2021-07" db="EMBL/GenBank/DDBJ databases">
        <title>The draft genome sequence of Sphingomicrobium sp. B8.</title>
        <authorList>
            <person name="Mu L."/>
        </authorList>
    </citation>
    <scope>NUCLEOTIDE SEQUENCE [LARGE SCALE GENOMIC DNA]</scope>
    <source>
        <strain evidence="4 5">B8</strain>
    </source>
</reference>
<evidence type="ECO:0000259" key="2">
    <source>
        <dbReference type="Pfam" id="PF07715"/>
    </source>
</evidence>
<keyword evidence="1" id="KW-0732">Signal</keyword>